<dbReference type="GO" id="GO:0004520">
    <property type="term" value="F:DNA endonuclease activity"/>
    <property type="evidence" value="ECO:0007669"/>
    <property type="project" value="InterPro"/>
</dbReference>
<evidence type="ECO:0000256" key="2">
    <source>
        <dbReference type="ARBA" id="ARBA00022723"/>
    </source>
</evidence>
<dbReference type="InterPro" id="IPR002729">
    <property type="entry name" value="CRISPR-assoc_Cas1"/>
</dbReference>
<comment type="subunit">
    <text evidence="8">Homodimer, forms a heterotetramer with a Cas2 homodimer.</text>
</comment>
<dbReference type="GO" id="GO:0016787">
    <property type="term" value="F:hydrolase activity"/>
    <property type="evidence" value="ECO:0007669"/>
    <property type="project" value="UniProtKB-KW"/>
</dbReference>
<evidence type="ECO:0000256" key="5">
    <source>
        <dbReference type="ARBA" id="ARBA00022842"/>
    </source>
</evidence>
<dbReference type="RefSeq" id="WP_096801833.1">
    <property type="nucleotide sequence ID" value="NZ_CP023563.1"/>
</dbReference>
<comment type="function">
    <text evidence="8">CRISPR (clustered regularly interspaced short palindromic repeat), is an adaptive immune system that provides protection against mobile genetic elements (viruses, transposable elements and conjugative plasmids). CRISPR clusters contain spacers, sequences complementary to antecedent mobile elements, and target invading nucleic acids. CRISPR clusters are transcribed and processed into CRISPR RNA (crRNA). Acts as a dsDNA endonuclease. Involved in the integration of spacer DNA into the CRISPR cassette.</text>
</comment>
<dbReference type="InterPro" id="IPR050646">
    <property type="entry name" value="Cas1"/>
</dbReference>
<proteinExistence type="inferred from homology"/>
<keyword evidence="4 8" id="KW-0378">Hydrolase</keyword>
<dbReference type="OrthoDB" id="9777847at2"/>
<evidence type="ECO:0000256" key="3">
    <source>
        <dbReference type="ARBA" id="ARBA00022759"/>
    </source>
</evidence>
<feature type="binding site" evidence="8">
    <location>
        <position position="147"/>
    </location>
    <ligand>
        <name>Mn(2+)</name>
        <dbReference type="ChEBI" id="CHEBI:29035"/>
    </ligand>
</feature>
<dbReference type="EC" id="3.1.-.-" evidence="8"/>
<evidence type="ECO:0000313" key="9">
    <source>
        <dbReference type="EMBL" id="ATG50693.1"/>
    </source>
</evidence>
<gene>
    <name evidence="9" type="primary">cas1e</name>
    <name evidence="8" type="synonym">cas1</name>
    <name evidence="9" type="ORF">CFK38_03535</name>
</gene>
<keyword evidence="10" id="KW-1185">Reference proteome</keyword>
<evidence type="ECO:0000256" key="1">
    <source>
        <dbReference type="ARBA" id="ARBA00022722"/>
    </source>
</evidence>
<accession>A0A291GJK5</accession>
<evidence type="ECO:0000256" key="7">
    <source>
        <dbReference type="ARBA" id="ARBA00023125"/>
    </source>
</evidence>
<dbReference type="NCBIfam" id="TIGR03638">
    <property type="entry name" value="cas1_ECOLI"/>
    <property type="match status" value="1"/>
</dbReference>
<dbReference type="Proteomes" id="UP000218165">
    <property type="component" value="Chromosome"/>
</dbReference>
<protein>
    <recommendedName>
        <fullName evidence="8">CRISPR-associated endonuclease Cas1</fullName>
        <ecNumber evidence="8">3.1.-.-</ecNumber>
    </recommendedName>
</protein>
<organism evidence="9 10">
    <name type="scientific">Brachybacterium vulturis</name>
    <dbReference type="NCBI Taxonomy" id="2017484"/>
    <lineage>
        <taxon>Bacteria</taxon>
        <taxon>Bacillati</taxon>
        <taxon>Actinomycetota</taxon>
        <taxon>Actinomycetes</taxon>
        <taxon>Micrococcales</taxon>
        <taxon>Dermabacteraceae</taxon>
        <taxon>Brachybacterium</taxon>
    </lineage>
</organism>
<keyword evidence="6 8" id="KW-0051">Antiviral defense</keyword>
<dbReference type="HAMAP" id="MF_01470">
    <property type="entry name" value="Cas1"/>
    <property type="match status" value="1"/>
</dbReference>
<dbReference type="GO" id="GO:0003677">
    <property type="term" value="F:DNA binding"/>
    <property type="evidence" value="ECO:0007669"/>
    <property type="project" value="UniProtKB-KW"/>
</dbReference>
<evidence type="ECO:0000256" key="6">
    <source>
        <dbReference type="ARBA" id="ARBA00023118"/>
    </source>
</evidence>
<dbReference type="GO" id="GO:0046872">
    <property type="term" value="F:metal ion binding"/>
    <property type="evidence" value="ECO:0007669"/>
    <property type="project" value="UniProtKB-UniRule"/>
</dbReference>
<name>A0A291GJK5_9MICO</name>
<dbReference type="AlphaFoldDB" id="A0A291GJK5"/>
<dbReference type="KEGG" id="brz:CFK38_03535"/>
<sequence>MDSRAGSPPPERVELARVSDRISFLYAEHCTVHRSANALTLTDQRGVVHVPAASLAVLLLGPGTRITHSAMAVIGDCGVSVAWVGEAGVRYYAHGRPLAKSARMAEAQARIVTNQRSRLRCARAMYEMRFPGEDFATLSMHQLRGREGARMKRVYAVESARTGADWSRRSYSPDDFEAGDDINRALTGANAALYGVVHAVICSLGGVPALGVVHSGTDRSFVYDIADLYKAEISIPAAFDAVASDAVNPANEVRRMVRDRIVETKLIRRVVADIHHLMGLEDDLEPDFGDLLLWSELEAFPTGTNWDGHGVPA</sequence>
<keyword evidence="7 8" id="KW-0238">DNA-binding</keyword>
<dbReference type="InterPro" id="IPR019851">
    <property type="entry name" value="CRISPR-assoc_Cas1_ECOLI"/>
</dbReference>
<keyword evidence="5 8" id="KW-0460">Magnesium</keyword>
<dbReference type="EMBL" id="CP023563">
    <property type="protein sequence ID" value="ATG50693.1"/>
    <property type="molecule type" value="Genomic_DNA"/>
</dbReference>
<feature type="binding site" evidence="8">
    <location>
        <position position="214"/>
    </location>
    <ligand>
        <name>Mn(2+)</name>
        <dbReference type="ChEBI" id="CHEBI:29035"/>
    </ligand>
</feature>
<keyword evidence="1 8" id="KW-0540">Nuclease</keyword>
<evidence type="ECO:0000313" key="10">
    <source>
        <dbReference type="Proteomes" id="UP000218165"/>
    </source>
</evidence>
<dbReference type="InterPro" id="IPR042211">
    <property type="entry name" value="CRISPR-assoc_Cas1_N"/>
</dbReference>
<reference evidence="10" key="1">
    <citation type="submission" date="2017-09" db="EMBL/GenBank/DDBJ databases">
        <title>Brachybacterium sp. VM2412.</title>
        <authorList>
            <person name="Tak E.J."/>
            <person name="Bae J.-W."/>
        </authorList>
    </citation>
    <scope>NUCLEOTIDE SEQUENCE [LARGE SCALE GENOMIC DNA]</scope>
    <source>
        <strain evidence="10">VM2412</strain>
    </source>
</reference>
<comment type="similarity">
    <text evidence="8">Belongs to the CRISPR-associated endonuclease Cas1 family.</text>
</comment>
<dbReference type="GO" id="GO:0051607">
    <property type="term" value="P:defense response to virus"/>
    <property type="evidence" value="ECO:0007669"/>
    <property type="project" value="UniProtKB-UniRule"/>
</dbReference>
<dbReference type="CDD" id="cd09719">
    <property type="entry name" value="Cas1_I-E"/>
    <property type="match status" value="1"/>
</dbReference>
<dbReference type="PANTHER" id="PTHR34353:SF3">
    <property type="entry name" value="CRISPR-ASSOCIATED ENDONUCLEASE CAS1"/>
    <property type="match status" value="1"/>
</dbReference>
<dbReference type="Gene3D" id="1.20.120.920">
    <property type="entry name" value="CRISPR-associated endonuclease Cas1, C-terminal domain"/>
    <property type="match status" value="1"/>
</dbReference>
<keyword evidence="2 8" id="KW-0479">Metal-binding</keyword>
<dbReference type="InterPro" id="IPR042206">
    <property type="entry name" value="CRISPR-assoc_Cas1_C"/>
</dbReference>
<dbReference type="PANTHER" id="PTHR34353">
    <property type="entry name" value="CRISPR-ASSOCIATED ENDONUCLEASE CAS1 1"/>
    <property type="match status" value="1"/>
</dbReference>
<keyword evidence="3 8" id="KW-0255">Endonuclease</keyword>
<dbReference type="Pfam" id="PF01867">
    <property type="entry name" value="Cas_Cas1"/>
    <property type="match status" value="1"/>
</dbReference>
<evidence type="ECO:0000256" key="8">
    <source>
        <dbReference type="HAMAP-Rule" id="MF_01470"/>
    </source>
</evidence>
<evidence type="ECO:0000256" key="4">
    <source>
        <dbReference type="ARBA" id="ARBA00022801"/>
    </source>
</evidence>
<keyword evidence="8" id="KW-0464">Manganese</keyword>
<comment type="cofactor">
    <cofactor evidence="8">
        <name>Mg(2+)</name>
        <dbReference type="ChEBI" id="CHEBI:18420"/>
    </cofactor>
    <cofactor evidence="8">
        <name>Mn(2+)</name>
        <dbReference type="ChEBI" id="CHEBI:29035"/>
    </cofactor>
</comment>
<dbReference type="GO" id="GO:0043571">
    <property type="term" value="P:maintenance of CRISPR repeat elements"/>
    <property type="evidence" value="ECO:0007669"/>
    <property type="project" value="UniProtKB-UniRule"/>
</dbReference>
<feature type="binding site" evidence="8">
    <location>
        <position position="227"/>
    </location>
    <ligand>
        <name>Mn(2+)</name>
        <dbReference type="ChEBI" id="CHEBI:29035"/>
    </ligand>
</feature>
<dbReference type="Gene3D" id="3.100.10.20">
    <property type="entry name" value="CRISPR-associated endonuclease Cas1, N-terminal domain"/>
    <property type="match status" value="1"/>
</dbReference>
<dbReference type="InterPro" id="IPR033641">
    <property type="entry name" value="Cas1_I-E"/>
</dbReference>